<dbReference type="AlphaFoldDB" id="A0AAW5BW79"/>
<gene>
    <name evidence="1" type="ORF">L0N08_19270</name>
</gene>
<sequence length="60" mass="6773">MIKIAFEEDNINMALMLLNQIKVEGVQQAGFLVSINNILTKGERIETQEESKPEPKKGDK</sequence>
<accession>A0AAW5BW79</accession>
<evidence type="ECO:0000313" key="1">
    <source>
        <dbReference type="EMBL" id="MCG4747573.1"/>
    </source>
</evidence>
<evidence type="ECO:0000313" key="2">
    <source>
        <dbReference type="Proteomes" id="UP001299608"/>
    </source>
</evidence>
<comment type="caution">
    <text evidence="1">The sequence shown here is derived from an EMBL/GenBank/DDBJ whole genome shotgun (WGS) entry which is preliminary data.</text>
</comment>
<dbReference type="Proteomes" id="UP001299608">
    <property type="component" value="Unassembled WGS sequence"/>
</dbReference>
<dbReference type="RefSeq" id="WP_238053760.1">
    <property type="nucleotide sequence ID" value="NZ_JAKNGE010000026.1"/>
</dbReference>
<reference evidence="1" key="1">
    <citation type="submission" date="2022-01" db="EMBL/GenBank/DDBJ databases">
        <title>Collection of gut derived symbiotic bacterial strains cultured from healthy donors.</title>
        <authorList>
            <person name="Lin H."/>
            <person name="Kohout C."/>
            <person name="Waligurski E."/>
            <person name="Pamer E.G."/>
        </authorList>
    </citation>
    <scope>NUCLEOTIDE SEQUENCE</scope>
    <source>
        <strain evidence="1">DFI.6.55</strain>
    </source>
</reference>
<proteinExistence type="predicted"/>
<dbReference type="EMBL" id="JAKNGE010000026">
    <property type="protein sequence ID" value="MCG4747573.1"/>
    <property type="molecule type" value="Genomic_DNA"/>
</dbReference>
<name>A0AAW5BW79_9FIRM</name>
<organism evidence="1 2">
    <name type="scientific">Enterocloster aldenensis</name>
    <dbReference type="NCBI Taxonomy" id="358742"/>
    <lineage>
        <taxon>Bacteria</taxon>
        <taxon>Bacillati</taxon>
        <taxon>Bacillota</taxon>
        <taxon>Clostridia</taxon>
        <taxon>Lachnospirales</taxon>
        <taxon>Lachnospiraceae</taxon>
        <taxon>Enterocloster</taxon>
    </lineage>
</organism>
<protein>
    <submittedName>
        <fullName evidence="1">Uncharacterized protein</fullName>
    </submittedName>
</protein>